<dbReference type="SMART" id="SM00382">
    <property type="entry name" value="AAA"/>
    <property type="match status" value="4"/>
</dbReference>
<dbReference type="CDD" id="cd18808">
    <property type="entry name" value="SF1_C_Upf1"/>
    <property type="match status" value="1"/>
</dbReference>
<dbReference type="CDD" id="cd06008">
    <property type="entry name" value="NF-X1-zinc-finger"/>
    <property type="match status" value="1"/>
</dbReference>
<feature type="compositionally biased region" description="Pro residues" evidence="5">
    <location>
        <begin position="2245"/>
        <end position="2255"/>
    </location>
</feature>
<evidence type="ECO:0000256" key="6">
    <source>
        <dbReference type="SAM" id="Phobius"/>
    </source>
</evidence>
<feature type="compositionally biased region" description="Basic residues" evidence="5">
    <location>
        <begin position="2268"/>
        <end position="2278"/>
    </location>
</feature>
<dbReference type="Gene3D" id="3.40.50.300">
    <property type="entry name" value="P-loop containing nucleotide triphosphate hydrolases"/>
    <property type="match status" value="5"/>
</dbReference>
<dbReference type="FunFam" id="3.40.50.300:FF:000216">
    <property type="entry name" value="Type VII secretion ATPase EccA"/>
    <property type="match status" value="3"/>
</dbReference>
<evidence type="ECO:0000313" key="9">
    <source>
        <dbReference type="Proteomes" id="UP000188533"/>
    </source>
</evidence>
<feature type="compositionally biased region" description="Polar residues" evidence="5">
    <location>
        <begin position="1354"/>
        <end position="1366"/>
    </location>
</feature>
<feature type="region of interest" description="Disordered" evidence="5">
    <location>
        <begin position="1339"/>
        <end position="1385"/>
    </location>
</feature>
<evidence type="ECO:0000256" key="2">
    <source>
        <dbReference type="ARBA" id="ARBA00022741"/>
    </source>
</evidence>
<keyword evidence="8" id="KW-0378">Hydrolase</keyword>
<evidence type="ECO:0000259" key="7">
    <source>
        <dbReference type="SMART" id="SM00382"/>
    </source>
</evidence>
<keyword evidence="6" id="KW-1133">Transmembrane helix</keyword>
<protein>
    <submittedName>
        <fullName evidence="8">p-loop containing nucleoside triphosphate hydrolase protein</fullName>
    </submittedName>
</protein>
<name>A0A1Q3E5Z9_LENED</name>
<dbReference type="Pfam" id="PF13086">
    <property type="entry name" value="AAA_11"/>
    <property type="match status" value="1"/>
</dbReference>
<keyword evidence="3" id="KW-0067">ATP-binding</keyword>
<dbReference type="Pfam" id="PF17866">
    <property type="entry name" value="AAA_lid_6"/>
    <property type="match status" value="2"/>
</dbReference>
<dbReference type="GO" id="GO:0004386">
    <property type="term" value="F:helicase activity"/>
    <property type="evidence" value="ECO:0007669"/>
    <property type="project" value="InterPro"/>
</dbReference>
<dbReference type="Pfam" id="PF00004">
    <property type="entry name" value="AAA"/>
    <property type="match status" value="3"/>
</dbReference>
<feature type="region of interest" description="Disordered" evidence="5">
    <location>
        <begin position="1256"/>
        <end position="1311"/>
    </location>
</feature>
<feature type="domain" description="AAA+ ATPase" evidence="7">
    <location>
        <begin position="1715"/>
        <end position="1872"/>
    </location>
</feature>
<keyword evidence="6" id="KW-0812">Transmembrane</keyword>
<keyword evidence="9" id="KW-1185">Reference proteome</keyword>
<dbReference type="InterPro" id="IPR027417">
    <property type="entry name" value="P-loop_NTPase"/>
</dbReference>
<dbReference type="InterPro" id="IPR041677">
    <property type="entry name" value="DNA2/NAM7_AAA_11"/>
</dbReference>
<comment type="caution">
    <text evidence="8">The sequence shown here is derived from an EMBL/GenBank/DDBJ whole genome shotgun (WGS) entry which is preliminary data.</text>
</comment>
<dbReference type="SUPFAM" id="SSF52540">
    <property type="entry name" value="P-loop containing nucleoside triphosphate hydrolases"/>
    <property type="match status" value="4"/>
</dbReference>
<dbReference type="PRINTS" id="PR00819">
    <property type="entry name" value="CBXCFQXSUPER"/>
</dbReference>
<dbReference type="Pfam" id="PF13087">
    <property type="entry name" value="AAA_12"/>
    <property type="match status" value="1"/>
</dbReference>
<dbReference type="InterPro" id="IPR050773">
    <property type="entry name" value="CbxX/CfxQ_RuBisCO_ESX"/>
</dbReference>
<dbReference type="PANTHER" id="PTHR43392:SF2">
    <property type="entry name" value="AAA-TYPE ATPASE FAMILY PROTEIN _ ANKYRIN REPEAT FAMILY PROTEIN"/>
    <property type="match status" value="1"/>
</dbReference>
<dbReference type="InterPro" id="IPR047187">
    <property type="entry name" value="SF1_C_Upf1"/>
</dbReference>
<dbReference type="PANTHER" id="PTHR43392">
    <property type="entry name" value="AAA-TYPE ATPASE FAMILY PROTEIN / ANKYRIN REPEAT FAMILY PROTEIN"/>
    <property type="match status" value="1"/>
</dbReference>
<feature type="region of interest" description="Disordered" evidence="5">
    <location>
        <begin position="2223"/>
        <end position="2306"/>
    </location>
</feature>
<dbReference type="GO" id="GO:0005524">
    <property type="term" value="F:ATP binding"/>
    <property type="evidence" value="ECO:0007669"/>
    <property type="project" value="UniProtKB-KW"/>
</dbReference>
<dbReference type="InterPro" id="IPR000641">
    <property type="entry name" value="CbxX/CfxQ"/>
</dbReference>
<accession>A0A1Q3E5Z9</accession>
<dbReference type="InterPro" id="IPR041679">
    <property type="entry name" value="DNA2/NAM7-like_C"/>
</dbReference>
<dbReference type="CDD" id="cd17936">
    <property type="entry name" value="EEXXEc_NFX1"/>
    <property type="match status" value="1"/>
</dbReference>
<reference evidence="8 9" key="1">
    <citation type="submission" date="2016-08" db="EMBL/GenBank/DDBJ databases">
        <authorList>
            <consortium name="Lentinula edodes genome sequencing consortium"/>
            <person name="Sakamoto Y."/>
            <person name="Nakade K."/>
            <person name="Sato S."/>
            <person name="Yoshida Y."/>
            <person name="Miyazaki K."/>
            <person name="Natsume S."/>
            <person name="Konno N."/>
        </authorList>
    </citation>
    <scope>NUCLEOTIDE SEQUENCE [LARGE SCALE GENOMIC DNA]</scope>
    <source>
        <strain evidence="8 9">NBRC 111202</strain>
    </source>
</reference>
<evidence type="ECO:0000256" key="4">
    <source>
        <dbReference type="SAM" id="Coils"/>
    </source>
</evidence>
<comment type="similarity">
    <text evidence="1">Belongs to the CbxX/CfxQ family.</text>
</comment>
<organism evidence="8 9">
    <name type="scientific">Lentinula edodes</name>
    <name type="common">Shiitake mushroom</name>
    <name type="synonym">Lentinus edodes</name>
    <dbReference type="NCBI Taxonomy" id="5353"/>
    <lineage>
        <taxon>Eukaryota</taxon>
        <taxon>Fungi</taxon>
        <taxon>Dikarya</taxon>
        <taxon>Basidiomycota</taxon>
        <taxon>Agaricomycotina</taxon>
        <taxon>Agaricomycetes</taxon>
        <taxon>Agaricomycetidae</taxon>
        <taxon>Agaricales</taxon>
        <taxon>Marasmiineae</taxon>
        <taxon>Omphalotaceae</taxon>
        <taxon>Lentinula</taxon>
    </lineage>
</organism>
<feature type="coiled-coil region" evidence="4">
    <location>
        <begin position="2328"/>
        <end position="2438"/>
    </location>
</feature>
<reference evidence="8 9" key="2">
    <citation type="submission" date="2017-02" db="EMBL/GenBank/DDBJ databases">
        <title>A genome survey and senescence transcriptome analysis in Lentinula edodes.</title>
        <authorList>
            <person name="Sakamoto Y."/>
            <person name="Nakade K."/>
            <person name="Sato S."/>
            <person name="Yoshida Y."/>
            <person name="Miyazaki K."/>
            <person name="Natsume S."/>
            <person name="Konno N."/>
        </authorList>
    </citation>
    <scope>NUCLEOTIDE SEQUENCE [LARGE SCALE GENOMIC DNA]</scope>
    <source>
        <strain evidence="8 9">NBRC 111202</strain>
    </source>
</reference>
<evidence type="ECO:0000256" key="5">
    <source>
        <dbReference type="SAM" id="MobiDB-lite"/>
    </source>
</evidence>
<feature type="domain" description="AAA+ ATPase" evidence="7">
    <location>
        <begin position="1991"/>
        <end position="2128"/>
    </location>
</feature>
<dbReference type="Gene3D" id="1.10.8.60">
    <property type="match status" value="2"/>
</dbReference>
<dbReference type="EMBL" id="BDGU01000102">
    <property type="protein sequence ID" value="GAW02576.1"/>
    <property type="molecule type" value="Genomic_DNA"/>
</dbReference>
<keyword evidence="6" id="KW-0472">Membrane</keyword>
<dbReference type="FunFam" id="1.10.8.60:FF:000160">
    <property type="entry name" value="WGS project CABT00000000 data, contig 2.55"/>
    <property type="match status" value="1"/>
</dbReference>
<dbReference type="FunFam" id="3.40.50.300:FF:001660">
    <property type="entry name" value="NF-X1 finger and helicase protein, putative"/>
    <property type="match status" value="1"/>
</dbReference>
<keyword evidence="4" id="KW-0175">Coiled coil</keyword>
<evidence type="ECO:0000313" key="8">
    <source>
        <dbReference type="EMBL" id="GAW02576.1"/>
    </source>
</evidence>
<evidence type="ECO:0000256" key="3">
    <source>
        <dbReference type="ARBA" id="ARBA00022840"/>
    </source>
</evidence>
<dbReference type="STRING" id="5353.A0A1Q3E5Z9"/>
<dbReference type="InterPro" id="IPR003593">
    <property type="entry name" value="AAA+_ATPase"/>
</dbReference>
<feature type="transmembrane region" description="Helical" evidence="6">
    <location>
        <begin position="26"/>
        <end position="43"/>
    </location>
</feature>
<evidence type="ECO:0000256" key="1">
    <source>
        <dbReference type="ARBA" id="ARBA00010378"/>
    </source>
</evidence>
<dbReference type="CDD" id="cd00009">
    <property type="entry name" value="AAA"/>
    <property type="match status" value="2"/>
</dbReference>
<proteinExistence type="inferred from homology"/>
<dbReference type="InterPro" id="IPR003959">
    <property type="entry name" value="ATPase_AAA_core"/>
</dbReference>
<dbReference type="GO" id="GO:0016887">
    <property type="term" value="F:ATP hydrolysis activity"/>
    <property type="evidence" value="ECO:0007669"/>
    <property type="project" value="InterPro"/>
</dbReference>
<dbReference type="Proteomes" id="UP000188533">
    <property type="component" value="Unassembled WGS sequence"/>
</dbReference>
<feature type="domain" description="AAA+ ATPase" evidence="7">
    <location>
        <begin position="638"/>
        <end position="954"/>
    </location>
</feature>
<gene>
    <name evidence="8" type="ORF">LENED_004239</name>
</gene>
<sequence length="2470" mass="276633">MPGAVILILVMKKANSFRCEFVWLASTRIILVFVLQVLARYRVYIEMFSLFQAEYVKNKISHRIRFYIENLGLGYWLILVFKFKPIFLPCFIPSVTADIFALRHQTRVQNHKQGVLILALTGAQTLTLSVRPLRQKTAFWRLAAPRCLLSPTMADQNRVAKLDKLLGNVLSGKATISTATQSKQFIEAICAQADHAGCVDRIIAAGQQGLGAIQASLRTDLSSAFFDGPATMLLTYLQDPTIKAISGGRFLEKILQAIVDPPIFWTPFVEAFRNRGLSEPTQKCFSWLLLQLMKSSTDATSPYLPIALDVEPLMAKSHILDVRNFSAGIRNVISVLSAPPTTTTTTQEDYPPGGRHDNDFKDFRAIAILPTSDEIACATPPFLRVSSALDDPDTEEFREAIYLDHFFRLTREEMINEMREELQLALGKQPRKNHCGLTVNGMKLVGVDIGGDERRAKWGLVFECLKDWPQLASLDSEKRISFFKAKENQKILKNGSLCVFVIGDKAVAFPTIRRDETLLAKKPPRIVLELGGESAVTELLLKTQVTTDVRLIPINTAIFAFEPILNTLKRMKTLPLVDEILFWNPDKPLRGPSYPFPLEQAISNISRNPQTDVGAMLELGKKIVLDDAQAKSLLSGLKQNLSIIQGPPGTGKSFIGALLAKFLYEFSDHKILVKMTCKGDNSIITQLKADGELRGLGLQQSFDSFIQSSVGDADLLVHLEFEEPEFFEAFSVPVSEDGMATVGKGGRAVNEFYLVNRWRQGQDAGVFRRQQNILNSTHIWNIAKADRKALEDKWVQEILTEKIDTLYKQARRYNETQIELEQKFRERDVAVMKSKRIIGCTTTAAAKYASDLHEVGINVLLVEEAGEILESHVITALSSSIEQVILIGDHKQLRPKVNNYNLTVEKGDGYDLNRSLFERLVLKGYPHETLVAQHRMRPEISAIIRHIIYPDLLDAPKTLNRPNVFGLQDNVIFIDHSKPEGDNGSISDKRDLGSKASKQNLFEARMVLKIIKYLVQQGYRTDDLVVLTPYLGQLSTLRQELQAETDPVLNDLDNFELVQAGLIPRSFQNSNKKKLRLATIDNYQGEESDIVVVSLTRSNSNNDIGFMFAQERLNVLLSRAKNGMVLIGNSHTFTHSRKGHELWTKLLMFLREHKHVYNGLPVVCQQHPQRKSIIVDEAQFDVDCPDGGCSEPCGSILSCGIHQCPLKCHRIGDHSTVFCSTTIEAQCLKGHDQTRRCSDPPPTTCKHCDRIAKSVQAQKDKELKSRMKRQQEEQEHHKQLKELEQKISEQQELARDAQSKRQRDNELQQKAADVEEAKTLTQRAISLAQQIRQQVFPTFTTASTDPLKPPQPPTQRATTSSDTTQRLPAVLTSPSSNSKLSSESEDRWQYKKNIEGVNNQAVDAILKMTGLEKVKSEVLKILDSIEVKQRQGARYDDERYNVAFLGNPGTGKTTVARHYAKYLSSVGVISGSAFEETTGSKLASDGVKNTEALLDKVKNAGGGVIFIDEAYQLVSGAYGGKEVLDFLLAEMENNIGRLVFILAGYNKQMEKFFEHNPGIPSRVPHTFHFHDYSDDELRLMFERKLHEKFDGRLKVEAGVHGLYGRIAIRRLGRGRGREGFGNARALENLVSIILKRQASRITKERTSGTRPDYMQLVKEDLIGPDPATAILQCGSWTKLQELTGLNSVKRSIEDLYDIIWRNYARELNEEEPLQMTLNKCFIGSPGTGKTTVAKLYGQILVDLGLLSNGEVIMKNPADFIGNVLGASETQTKAILASSVGKVLIIDEAYMLHTGKTNQSSDIYKTAVIDTIVAEVQSTLGEDRCVILCGYEKEMRDMFQAVNPGLSRRFSIEDAFKFEDFTADQLIEILDLKLKQQSLGATDDAKKVAQEVLNRAKMRPNFGNGGDVENLITKAKQNYVHRIRGSLVPRDASIIFEPADFDSHFNRVHDSNKIDELFKDVVGCEGIMDKMRSFQKVAQTGKMRGEEISDLVPTTFVFKGPPGTGKTTTARKMGEVYFDLGLLSSAEVHECSASDLVGQYVGQTGPRVQDAFKRAAGKVLFIDEAYRLGQGHFSQEAVDEIVTLLTDERYKGKIVVILAGYSEDINQLLSSNRGLSSRFTEEVIFNNLQPKECMSILVNDLAAKKVMLAGIDDATKEIHQNVLELFNEFISLNDWGNARDVKTLAKKMIEKTFVRNVTIGDSLVLSSEDALDVAKDMLADRRSRMVVSPGSTRRKGTDAPVQLAPVVPPQAPPPPSVGTNTATSAAPQKRQRERRRQPKKAQQLTKDTESDGSGSSAPKQNPRRNADELKHVQSGYDARRDSGVSDEVWAELQKAKAEQEANKVRAQKKLDAAIKAAVDAAKKAAEERRRVQALAEKIKKEQDRLKKEELERQRKEQLIKEKEAIRRRKEKEERLKAEKEAQERVKRKEEEAQKKLQQMGVCVAGFRWIPCGTGYRCAGGYHFVSNSELQL</sequence>
<keyword evidence="2" id="KW-0547">Nucleotide-binding</keyword>
<dbReference type="InterPro" id="IPR041627">
    <property type="entry name" value="AAA_lid_6"/>
</dbReference>
<feature type="domain" description="AAA+ ATPase" evidence="7">
    <location>
        <begin position="1438"/>
        <end position="1590"/>
    </location>
</feature>
<dbReference type="CDD" id="cd22249">
    <property type="entry name" value="UDM1_RNF168_RNF169-like"/>
    <property type="match status" value="1"/>
</dbReference>